<keyword evidence="2" id="KW-0812">Transmembrane</keyword>
<dbReference type="KEGG" id="hgn:E6W36_14855"/>
<evidence type="ECO:0000313" key="4">
    <source>
        <dbReference type="Proteomes" id="UP000298714"/>
    </source>
</evidence>
<organism evidence="3 4">
    <name type="scientific">Hankyongella ginsenosidimutans</name>
    <dbReference type="NCBI Taxonomy" id="1763828"/>
    <lineage>
        <taxon>Bacteria</taxon>
        <taxon>Pseudomonadati</taxon>
        <taxon>Pseudomonadota</taxon>
        <taxon>Alphaproteobacteria</taxon>
        <taxon>Sphingomonadales</taxon>
        <taxon>Sphingomonadaceae</taxon>
        <taxon>Hankyongella</taxon>
    </lineage>
</organism>
<feature type="region of interest" description="Disordered" evidence="1">
    <location>
        <begin position="128"/>
        <end position="149"/>
    </location>
</feature>
<dbReference type="AlphaFoldDB" id="A0A4D7C7Z5"/>
<proteinExistence type="predicted"/>
<reference evidence="4" key="1">
    <citation type="submission" date="2019-04" db="EMBL/GenBank/DDBJ databases">
        <title>Complete genome sequence of Sphingomonas sp. W1-2-3.</title>
        <authorList>
            <person name="Im W.T."/>
        </authorList>
    </citation>
    <scope>NUCLEOTIDE SEQUENCE [LARGE SCALE GENOMIC DNA]</scope>
    <source>
        <strain evidence="4">W1-2-3</strain>
    </source>
</reference>
<evidence type="ECO:0000256" key="1">
    <source>
        <dbReference type="SAM" id="MobiDB-lite"/>
    </source>
</evidence>
<dbReference type="Proteomes" id="UP000298714">
    <property type="component" value="Chromosome"/>
</dbReference>
<keyword evidence="2" id="KW-0472">Membrane</keyword>
<sequence>MPSDDDRQYQQPEIIDDLMEAMCERLGRNYLCERDLSGHAYAACASGYPHAAHGPDRAARLSHALQSCVAGAARMADHGCGTRASCGFLVLDSGACLARQRSAGHRFVAGCLRRRHCQSVQPWRTCRQGLRPGTSRHSGGDAPPAAAGAGSVVARASHGQWRSRAYSPVWFNGVFSLIGVLAMECRARKRAGPKWRQVSEDTSLLPFSSLMTGQARWSGILSWRLLIVPAVWAVIVVLHRPLLGVSPLPPL</sequence>
<gene>
    <name evidence="3" type="ORF">E6W36_14855</name>
</gene>
<feature type="compositionally biased region" description="Low complexity" evidence="1">
    <location>
        <begin position="140"/>
        <end position="149"/>
    </location>
</feature>
<keyword evidence="4" id="KW-1185">Reference proteome</keyword>
<evidence type="ECO:0000313" key="3">
    <source>
        <dbReference type="EMBL" id="QCI80320.1"/>
    </source>
</evidence>
<keyword evidence="2" id="KW-1133">Transmembrane helix</keyword>
<evidence type="ECO:0000256" key="2">
    <source>
        <dbReference type="SAM" id="Phobius"/>
    </source>
</evidence>
<feature type="transmembrane region" description="Helical" evidence="2">
    <location>
        <begin position="221"/>
        <end position="242"/>
    </location>
</feature>
<name>A0A4D7C7Z5_9SPHN</name>
<protein>
    <submittedName>
        <fullName evidence="3">Uncharacterized protein</fullName>
    </submittedName>
</protein>
<accession>A0A4D7C7Z5</accession>
<dbReference type="EMBL" id="CP039704">
    <property type="protein sequence ID" value="QCI80320.1"/>
    <property type="molecule type" value="Genomic_DNA"/>
</dbReference>